<organism evidence="1">
    <name type="scientific">marine sediment metagenome</name>
    <dbReference type="NCBI Taxonomy" id="412755"/>
    <lineage>
        <taxon>unclassified sequences</taxon>
        <taxon>metagenomes</taxon>
        <taxon>ecological metagenomes</taxon>
    </lineage>
</organism>
<comment type="caution">
    <text evidence="1">The sequence shown here is derived from an EMBL/GenBank/DDBJ whole genome shotgun (WGS) entry which is preliminary data.</text>
</comment>
<name>A0A0F9IJ02_9ZZZZ</name>
<feature type="non-terminal residue" evidence="1">
    <location>
        <position position="245"/>
    </location>
</feature>
<dbReference type="AlphaFoldDB" id="A0A0F9IJ02"/>
<accession>A0A0F9IJ02</accession>
<proteinExistence type="predicted"/>
<gene>
    <name evidence="1" type="ORF">LCGC14_1573300</name>
</gene>
<evidence type="ECO:0000313" key="1">
    <source>
        <dbReference type="EMBL" id="KKM27576.1"/>
    </source>
</evidence>
<protein>
    <submittedName>
        <fullName evidence="1">Uncharacterized protein</fullName>
    </submittedName>
</protein>
<sequence>MDTSFFSKFEVSLRKLSRKVTEIDVDKIFALAGEEIKSEIHNILLENLQNAIEQTEEFQYPELSQRLLEVFSREGMIGFRGRGVVIYAPSIAGDRYDWERVLIAAKAEYSEFALTPEKALEFWTERVYKPAREGGGVSRNFPASTGFDYGTYGSKAYEKAIRTRLEHTKNAPFWTWLENGIDASHYPNYGGTSFVAKTVVEGNVIYREELIKQAEEILNAVSSEIVEFFRNPGTYIPGQERDKIE</sequence>
<reference evidence="1" key="1">
    <citation type="journal article" date="2015" name="Nature">
        <title>Complex archaea that bridge the gap between prokaryotes and eukaryotes.</title>
        <authorList>
            <person name="Spang A."/>
            <person name="Saw J.H."/>
            <person name="Jorgensen S.L."/>
            <person name="Zaremba-Niedzwiedzka K."/>
            <person name="Martijn J."/>
            <person name="Lind A.E."/>
            <person name="van Eijk R."/>
            <person name="Schleper C."/>
            <person name="Guy L."/>
            <person name="Ettema T.J."/>
        </authorList>
    </citation>
    <scope>NUCLEOTIDE SEQUENCE</scope>
</reference>
<dbReference type="EMBL" id="LAZR01012295">
    <property type="protein sequence ID" value="KKM27576.1"/>
    <property type="molecule type" value="Genomic_DNA"/>
</dbReference>